<dbReference type="Gene3D" id="3.40.50.1820">
    <property type="entry name" value="alpha/beta hydrolase"/>
    <property type="match status" value="1"/>
</dbReference>
<dbReference type="GO" id="GO:0016787">
    <property type="term" value="F:hydrolase activity"/>
    <property type="evidence" value="ECO:0007669"/>
    <property type="project" value="UniProtKB-KW"/>
</dbReference>
<dbReference type="SUPFAM" id="SSF53474">
    <property type="entry name" value="alpha/beta-Hydrolases"/>
    <property type="match status" value="1"/>
</dbReference>
<sequence>MTWDEFSTVRVNVGDAVLAVRVGGAGPPVVLLHGFPQHSLMWHAIAPRLADNFTVIAPDQRGMGASSVTDGGYSKAALAGDLARVLDALGYRQAHVAGYDLGAGVAVAFARDHPDRVGRLAVMEFVLAGFGLEQAMTPRPGWGADSNWHFGVFAAPDVAVWLFAGRERALLEWFFWHESHTGSLVVSEAHMAAYARSLSRPGVLRAGAGYYASIFQDADDNAALRKMPLAIPVLAVGGASHAGPMLERFWSDAASDLSTAVIPAAGHWLGDENPQATAVALAEFFSQN</sequence>
<dbReference type="PANTHER" id="PTHR43798:SF33">
    <property type="entry name" value="HYDROLASE, PUTATIVE (AFU_ORTHOLOGUE AFUA_2G14860)-RELATED"/>
    <property type="match status" value="1"/>
</dbReference>
<evidence type="ECO:0000313" key="2">
    <source>
        <dbReference type="EMBL" id="QDC36614.1"/>
    </source>
</evidence>
<dbReference type="EMBL" id="CP041016">
    <property type="protein sequence ID" value="QDC36614.1"/>
    <property type="molecule type" value="Genomic_DNA"/>
</dbReference>
<dbReference type="Proteomes" id="UP000311469">
    <property type="component" value="Chromosome cSF1"/>
</dbReference>
<feature type="domain" description="AB hydrolase-1" evidence="1">
    <location>
        <begin position="27"/>
        <end position="125"/>
    </location>
</feature>
<dbReference type="RefSeq" id="WP_021225125.1">
    <property type="nucleotide sequence ID" value="NZ_CP041016.1"/>
</dbReference>
<reference evidence="2 3" key="1">
    <citation type="submission" date="2019-06" db="EMBL/GenBank/DDBJ databases">
        <title>Genome organization and adaptive potential of archetypical organophosphate degarding Sphingobium fuliginis ATCC 27551.</title>
        <authorList>
            <person name="Sarwar A."/>
            <person name="Parthasarathy S."/>
            <person name="Singh C."/>
            <person name="Siddavattam D."/>
        </authorList>
    </citation>
    <scope>NUCLEOTIDE SEQUENCE [LARGE SCALE GENOMIC DNA]</scope>
    <source>
        <strain evidence="2 3">ATCC 27551</strain>
    </source>
</reference>
<evidence type="ECO:0000313" key="3">
    <source>
        <dbReference type="Proteomes" id="UP000311469"/>
    </source>
</evidence>
<dbReference type="InterPro" id="IPR050266">
    <property type="entry name" value="AB_hydrolase_sf"/>
</dbReference>
<accession>A0A5B8CAW6</accession>
<dbReference type="InterPro" id="IPR000073">
    <property type="entry name" value="AB_hydrolase_1"/>
</dbReference>
<dbReference type="PANTHER" id="PTHR43798">
    <property type="entry name" value="MONOACYLGLYCEROL LIPASE"/>
    <property type="match status" value="1"/>
</dbReference>
<proteinExistence type="predicted"/>
<dbReference type="AlphaFoldDB" id="A0A5B8CAW6"/>
<keyword evidence="2" id="KW-0378">Hydrolase</keyword>
<dbReference type="PRINTS" id="PR00111">
    <property type="entry name" value="ABHYDROLASE"/>
</dbReference>
<evidence type="ECO:0000259" key="1">
    <source>
        <dbReference type="Pfam" id="PF00561"/>
    </source>
</evidence>
<dbReference type="InterPro" id="IPR029058">
    <property type="entry name" value="AB_hydrolase_fold"/>
</dbReference>
<organism evidence="2 3">
    <name type="scientific">Sphingobium fuliginis ATCC 27551</name>
    <dbReference type="NCBI Taxonomy" id="1208342"/>
    <lineage>
        <taxon>Bacteria</taxon>
        <taxon>Pseudomonadati</taxon>
        <taxon>Pseudomonadota</taxon>
        <taxon>Alphaproteobacteria</taxon>
        <taxon>Sphingomonadales</taxon>
        <taxon>Sphingomonadaceae</taxon>
        <taxon>Sphingobium</taxon>
    </lineage>
</organism>
<dbReference type="GO" id="GO:0016020">
    <property type="term" value="C:membrane"/>
    <property type="evidence" value="ECO:0007669"/>
    <property type="project" value="TreeGrafter"/>
</dbReference>
<protein>
    <submittedName>
        <fullName evidence="2">Alpha/beta hydrolase</fullName>
    </submittedName>
</protein>
<dbReference type="Pfam" id="PF00561">
    <property type="entry name" value="Abhydrolase_1"/>
    <property type="match status" value="1"/>
</dbReference>
<gene>
    <name evidence="2" type="ORF">FIL70_04500</name>
</gene>
<name>A0A5B8CAW6_SPHSA</name>
<dbReference type="KEGG" id="sufl:FIL70_04500"/>